<proteinExistence type="predicted"/>
<dbReference type="EMBL" id="BAAAJK010000001">
    <property type="protein sequence ID" value="GAA1379552.1"/>
    <property type="molecule type" value="Genomic_DNA"/>
</dbReference>
<reference evidence="2" key="1">
    <citation type="journal article" date="2019" name="Int. J. Syst. Evol. Microbiol.">
        <title>The Global Catalogue of Microorganisms (GCM) 10K type strain sequencing project: providing services to taxonomists for standard genome sequencing and annotation.</title>
        <authorList>
            <consortium name="The Broad Institute Genomics Platform"/>
            <consortium name="The Broad Institute Genome Sequencing Center for Infectious Disease"/>
            <person name="Wu L."/>
            <person name="Ma J."/>
        </authorList>
    </citation>
    <scope>NUCLEOTIDE SEQUENCE [LARGE SCALE GENOMIC DNA]</scope>
    <source>
        <strain evidence="2">JCM 11896</strain>
    </source>
</reference>
<evidence type="ECO:0000313" key="2">
    <source>
        <dbReference type="Proteomes" id="UP001501414"/>
    </source>
</evidence>
<dbReference type="InterPro" id="IPR021667">
    <property type="entry name" value="HapK"/>
</dbReference>
<dbReference type="InterPro" id="IPR011008">
    <property type="entry name" value="Dimeric_a/b-barrel"/>
</dbReference>
<protein>
    <recommendedName>
        <fullName evidence="3">REDY-like protein HapK</fullName>
    </recommendedName>
</protein>
<evidence type="ECO:0000313" key="1">
    <source>
        <dbReference type="EMBL" id="GAA1379552.1"/>
    </source>
</evidence>
<accession>A0ABP4I394</accession>
<name>A0ABP4I394_9PSEU</name>
<organism evidence="1 2">
    <name type="scientific">Pseudonocardia kongjuensis</name>
    <dbReference type="NCBI Taxonomy" id="102227"/>
    <lineage>
        <taxon>Bacteria</taxon>
        <taxon>Bacillati</taxon>
        <taxon>Actinomycetota</taxon>
        <taxon>Actinomycetes</taxon>
        <taxon>Pseudonocardiales</taxon>
        <taxon>Pseudonocardiaceae</taxon>
        <taxon>Pseudonocardia</taxon>
    </lineage>
</organism>
<dbReference type="Proteomes" id="UP001501414">
    <property type="component" value="Unassembled WGS sequence"/>
</dbReference>
<dbReference type="RefSeq" id="WP_344017632.1">
    <property type="nucleotide sequence ID" value="NZ_BAAAJK010000001.1"/>
</dbReference>
<dbReference type="Gene3D" id="3.30.70.100">
    <property type="match status" value="1"/>
</dbReference>
<sequence>MSHTVVALTTLTDEAVRADYERWLREVDAPTAAGMPGVLGFRVLRLEGPVLDGVGVPAHHYLELIEVADLDGFRTAMAGLPESFHASFRSFIGGMDVAHAAPVVGPTTGGAA</sequence>
<keyword evidence="2" id="KW-1185">Reference proteome</keyword>
<gene>
    <name evidence="1" type="ORF">GCM10009613_02330</name>
</gene>
<dbReference type="Pfam" id="PF11639">
    <property type="entry name" value="HapK"/>
    <property type="match status" value="1"/>
</dbReference>
<comment type="caution">
    <text evidence="1">The sequence shown here is derived from an EMBL/GenBank/DDBJ whole genome shotgun (WGS) entry which is preliminary data.</text>
</comment>
<dbReference type="SUPFAM" id="SSF54909">
    <property type="entry name" value="Dimeric alpha+beta barrel"/>
    <property type="match status" value="1"/>
</dbReference>
<evidence type="ECO:0008006" key="3">
    <source>
        <dbReference type="Google" id="ProtNLM"/>
    </source>
</evidence>